<dbReference type="RefSeq" id="WP_344056670.1">
    <property type="nucleotide sequence ID" value="NZ_BAAAGP010000013.1"/>
</dbReference>
<protein>
    <recommendedName>
        <fullName evidence="4">MFS transporter</fullName>
    </recommendedName>
</protein>
<keyword evidence="1" id="KW-0472">Membrane</keyword>
<organism evidence="2 3">
    <name type="scientific">Microbispora corallina</name>
    <dbReference type="NCBI Taxonomy" id="83302"/>
    <lineage>
        <taxon>Bacteria</taxon>
        <taxon>Bacillati</taxon>
        <taxon>Actinomycetota</taxon>
        <taxon>Actinomycetes</taxon>
        <taxon>Streptosporangiales</taxon>
        <taxon>Streptosporangiaceae</taxon>
        <taxon>Microbispora</taxon>
    </lineage>
</organism>
<dbReference type="EMBL" id="BOOC01000039">
    <property type="protein sequence ID" value="GIH43474.1"/>
    <property type="molecule type" value="Genomic_DNA"/>
</dbReference>
<dbReference type="InterPro" id="IPR036259">
    <property type="entry name" value="MFS_trans_sf"/>
</dbReference>
<evidence type="ECO:0000313" key="2">
    <source>
        <dbReference type="EMBL" id="GIH43474.1"/>
    </source>
</evidence>
<comment type="caution">
    <text evidence="2">The sequence shown here is derived from an EMBL/GenBank/DDBJ whole genome shotgun (WGS) entry which is preliminary data.</text>
</comment>
<feature type="transmembrane region" description="Helical" evidence="1">
    <location>
        <begin position="20"/>
        <end position="44"/>
    </location>
</feature>
<proteinExistence type="predicted"/>
<dbReference type="SUPFAM" id="SSF103473">
    <property type="entry name" value="MFS general substrate transporter"/>
    <property type="match status" value="1"/>
</dbReference>
<name>A0ABQ4G8S4_9ACTN</name>
<accession>A0ABQ4G8S4</accession>
<keyword evidence="1" id="KW-0812">Transmembrane</keyword>
<keyword evidence="1" id="KW-1133">Transmembrane helix</keyword>
<gene>
    <name evidence="2" type="ORF">Mco01_64740</name>
</gene>
<evidence type="ECO:0000313" key="3">
    <source>
        <dbReference type="Proteomes" id="UP000603904"/>
    </source>
</evidence>
<evidence type="ECO:0000256" key="1">
    <source>
        <dbReference type="SAM" id="Phobius"/>
    </source>
</evidence>
<sequence>MASVGNQFFVVTLLMQQLRGYGPIAAGLAFLPMAVAVAVAVAVANSVSARIVAALGVRRTLALVFAAAAGCCWRPRPAGTTTS</sequence>
<reference evidence="2 3" key="1">
    <citation type="submission" date="2021-01" db="EMBL/GenBank/DDBJ databases">
        <title>Whole genome shotgun sequence of Microbispora corallina NBRC 16416.</title>
        <authorList>
            <person name="Komaki H."/>
            <person name="Tamura T."/>
        </authorList>
    </citation>
    <scope>NUCLEOTIDE SEQUENCE [LARGE SCALE GENOMIC DNA]</scope>
    <source>
        <strain evidence="2 3">NBRC 16416</strain>
    </source>
</reference>
<evidence type="ECO:0008006" key="4">
    <source>
        <dbReference type="Google" id="ProtNLM"/>
    </source>
</evidence>
<dbReference type="Proteomes" id="UP000603904">
    <property type="component" value="Unassembled WGS sequence"/>
</dbReference>
<keyword evidence="3" id="KW-1185">Reference proteome</keyword>